<organism evidence="7 8">
    <name type="scientific">Zymomonas mobilis</name>
    <dbReference type="NCBI Taxonomy" id="542"/>
    <lineage>
        <taxon>Bacteria</taxon>
        <taxon>Pseudomonadati</taxon>
        <taxon>Pseudomonadota</taxon>
        <taxon>Alphaproteobacteria</taxon>
        <taxon>Sphingomonadales</taxon>
        <taxon>Zymomonadaceae</taxon>
        <taxon>Zymomonas</taxon>
    </lineage>
</organism>
<dbReference type="InterPro" id="IPR012997">
    <property type="entry name" value="RplA"/>
</dbReference>
<sequence>MRSQTNFRFSLRSWSVLLPLFVAACAGPQTHHYSHNSHTARTPATNRPYNVGGVTYFPKDDPSYNEVGYASWYGDDFAGHPTAIGEKFSPNAISAAHKTLPLPCYVEVTNLETGRRLVVRVNDRGPFVQGRIIDLSRGAARALGIEKKGTARVRVKRL</sequence>
<dbReference type="NCBIfam" id="TIGR00413">
    <property type="entry name" value="rlpA"/>
    <property type="match status" value="1"/>
</dbReference>
<evidence type="ECO:0000256" key="1">
    <source>
        <dbReference type="ARBA" id="ARBA00023239"/>
    </source>
</evidence>
<dbReference type="GO" id="GO:0000270">
    <property type="term" value="P:peptidoglycan metabolic process"/>
    <property type="evidence" value="ECO:0007669"/>
    <property type="project" value="UniProtKB-UniRule"/>
</dbReference>
<feature type="chain" id="PRO_5022277664" description="Endolytic peptidoglycan transglycosylase RlpA" evidence="5">
    <location>
        <begin position="27"/>
        <end position="158"/>
    </location>
</feature>
<dbReference type="RefSeq" id="WP_141919815.1">
    <property type="nucleotide sequence ID" value="NZ_VFOF01000001.1"/>
</dbReference>
<dbReference type="CDD" id="cd22268">
    <property type="entry name" value="DPBB_RlpA-like"/>
    <property type="match status" value="1"/>
</dbReference>
<dbReference type="OrthoDB" id="9779128at2"/>
<dbReference type="PANTHER" id="PTHR34183:SF1">
    <property type="entry name" value="ENDOLYTIC PEPTIDOGLYCAN TRANSGLYCOSYLASE RLPA"/>
    <property type="match status" value="1"/>
</dbReference>
<evidence type="ECO:0000256" key="2">
    <source>
        <dbReference type="ARBA" id="ARBA00023316"/>
    </source>
</evidence>
<evidence type="ECO:0000259" key="6">
    <source>
        <dbReference type="Pfam" id="PF03330"/>
    </source>
</evidence>
<dbReference type="GO" id="GO:0008932">
    <property type="term" value="F:lytic endotransglycosylase activity"/>
    <property type="evidence" value="ECO:0007669"/>
    <property type="project" value="UniProtKB-UniRule"/>
</dbReference>
<keyword evidence="3 7" id="KW-0449">Lipoprotein</keyword>
<evidence type="ECO:0000256" key="5">
    <source>
        <dbReference type="SAM" id="SignalP"/>
    </source>
</evidence>
<feature type="signal peptide" evidence="5">
    <location>
        <begin position="1"/>
        <end position="26"/>
    </location>
</feature>
<dbReference type="Pfam" id="PF03330">
    <property type="entry name" value="DPBB_1"/>
    <property type="match status" value="1"/>
</dbReference>
<comment type="caution">
    <text evidence="7">The sequence shown here is derived from an EMBL/GenBank/DDBJ whole genome shotgun (WGS) entry which is preliminary data.</text>
</comment>
<comment type="similarity">
    <text evidence="3 4">Belongs to the RlpA family.</text>
</comment>
<dbReference type="SUPFAM" id="SSF50685">
    <property type="entry name" value="Barwin-like endoglucanases"/>
    <property type="match status" value="1"/>
</dbReference>
<accession>A0A542W1M1</accession>
<evidence type="ECO:0000313" key="7">
    <source>
        <dbReference type="EMBL" id="TQL17474.1"/>
    </source>
</evidence>
<dbReference type="InterPro" id="IPR009009">
    <property type="entry name" value="RlpA-like_DPBB"/>
</dbReference>
<dbReference type="InterPro" id="IPR034718">
    <property type="entry name" value="RlpA"/>
</dbReference>
<dbReference type="GO" id="GO:0071555">
    <property type="term" value="P:cell wall organization"/>
    <property type="evidence" value="ECO:0007669"/>
    <property type="project" value="UniProtKB-KW"/>
</dbReference>
<comment type="subcellular location">
    <subcellularLocation>
        <location evidence="3">Cell membrane</location>
        <topology evidence="3">Lipid-anchor</topology>
    </subcellularLocation>
</comment>
<comment type="function">
    <text evidence="3">Lytic transglycosylase with a strong preference for naked glycan strands that lack stem peptides.</text>
</comment>
<dbReference type="EC" id="4.2.2.-" evidence="3"/>
<keyword evidence="2 3" id="KW-0961">Cell wall biogenesis/degradation</keyword>
<dbReference type="GO" id="GO:0005886">
    <property type="term" value="C:plasma membrane"/>
    <property type="evidence" value="ECO:0007669"/>
    <property type="project" value="UniProtKB-SubCell"/>
</dbReference>
<gene>
    <name evidence="3" type="primary">rlpA</name>
    <name evidence="7" type="ORF">FBY58_1061</name>
</gene>
<dbReference type="GO" id="GO:0009279">
    <property type="term" value="C:cell outer membrane"/>
    <property type="evidence" value="ECO:0007669"/>
    <property type="project" value="TreeGrafter"/>
</dbReference>
<dbReference type="HAMAP" id="MF_02071">
    <property type="entry name" value="RlpA"/>
    <property type="match status" value="1"/>
</dbReference>
<keyword evidence="3" id="KW-0472">Membrane</keyword>
<evidence type="ECO:0000256" key="3">
    <source>
        <dbReference type="HAMAP-Rule" id="MF_02071"/>
    </source>
</evidence>
<name>A0A542W1M1_ZYMMB</name>
<dbReference type="EMBL" id="VFOF01000001">
    <property type="protein sequence ID" value="TQL17474.1"/>
    <property type="molecule type" value="Genomic_DNA"/>
</dbReference>
<keyword evidence="1 3" id="KW-0456">Lyase</keyword>
<keyword evidence="3" id="KW-0564">Palmitate</keyword>
<dbReference type="InterPro" id="IPR036908">
    <property type="entry name" value="RlpA-like_sf"/>
</dbReference>
<keyword evidence="5" id="KW-0732">Signal</keyword>
<evidence type="ECO:0000313" key="8">
    <source>
        <dbReference type="Proteomes" id="UP000316887"/>
    </source>
</evidence>
<dbReference type="AlphaFoldDB" id="A0A542W1M1"/>
<dbReference type="Proteomes" id="UP000316887">
    <property type="component" value="Unassembled WGS sequence"/>
</dbReference>
<dbReference type="PROSITE" id="PS51257">
    <property type="entry name" value="PROKAR_LIPOPROTEIN"/>
    <property type="match status" value="1"/>
</dbReference>
<feature type="domain" description="RlpA-like protein double-psi beta-barrel" evidence="6">
    <location>
        <begin position="66"/>
        <end position="155"/>
    </location>
</feature>
<keyword evidence="3" id="KW-1003">Cell membrane</keyword>
<proteinExistence type="inferred from homology"/>
<reference evidence="7 8" key="1">
    <citation type="submission" date="2019-06" db="EMBL/GenBank/DDBJ databases">
        <title>Genome sequencing of Zymomonas mobilis strains for genetic engineering and biofuel applications.</title>
        <authorList>
            <person name="Teravest M."/>
        </authorList>
    </citation>
    <scope>NUCLEOTIDE SEQUENCE [LARGE SCALE GENOMIC DNA]</scope>
    <source>
        <strain evidence="7 8">AN0101</strain>
    </source>
</reference>
<dbReference type="Gene3D" id="2.40.40.10">
    <property type="entry name" value="RlpA-like domain"/>
    <property type="match status" value="1"/>
</dbReference>
<evidence type="ECO:0000256" key="4">
    <source>
        <dbReference type="RuleBase" id="RU003495"/>
    </source>
</evidence>
<dbReference type="PANTHER" id="PTHR34183">
    <property type="entry name" value="ENDOLYTIC PEPTIDOGLYCAN TRANSGLYCOSYLASE RLPA"/>
    <property type="match status" value="1"/>
</dbReference>
<protein>
    <recommendedName>
        <fullName evidence="3">Endolytic peptidoglycan transglycosylase RlpA</fullName>
        <ecNumber evidence="3">4.2.2.-</ecNumber>
    </recommendedName>
</protein>